<feature type="transmembrane region" description="Helical" evidence="1">
    <location>
        <begin position="497"/>
        <end position="515"/>
    </location>
</feature>
<keyword evidence="1" id="KW-1133">Transmembrane helix</keyword>
<feature type="transmembrane region" description="Helical" evidence="1">
    <location>
        <begin position="149"/>
        <end position="170"/>
    </location>
</feature>
<feature type="transmembrane region" description="Helical" evidence="1">
    <location>
        <begin position="100"/>
        <end position="117"/>
    </location>
</feature>
<evidence type="ECO:0000256" key="1">
    <source>
        <dbReference type="SAM" id="Phobius"/>
    </source>
</evidence>
<feature type="transmembrane region" description="Helical" evidence="1">
    <location>
        <begin position="123"/>
        <end position="142"/>
    </location>
</feature>
<sequence>MNNLKRFYPHVLAFIGFVLISIIYFYPVLSGKKILQSDIVQYTAMAKEQNDFRAQYNEEPYWTNSAFGGMPTYQLGANYPHNYIKKIDSVLRFLPRPADYLFLYFLGFYVLLMALRVPSLKSFFGALVFGFSTYLIIILGVGHNAKAHAIAYMPMVVAGVVMVFQKRWIIGGILTMIAAALELNANHFQMTYYLFIFLLILTAYYIYRAIKENDLKDLIYSFGIFIVAGMVSIGVNATGLLATQEYAKESTRGKNELTFSPDGKKNNTETSTSMTYDYITEYSYGLAESFNLISPRIFGGSNSENIGTKSAMYNFVLSQEVPEDQAKEIVKGLPTYWGDQPIVAAPAYIGAIVFFLAVLALFIDKRKIKYAFLIGAIISLVLSWGKNFPLLTDFFIYHVPFYDKFRAVSSIQVILELCIPVLAILGLQSYFMSEEKEQKDGLIKATLVSIGTLLLLLFSKSLFSFSGSSDGYLINMYGPEFINALKEDRKSLFTSDLLRSIFLIILTAGALFLSFKKTISHKAATVIVGLLMTADLFLIAKNYVNASDFVNASEVDVPFIMAPFDKTILQDKSHYRVFEVSKNAMSEPRTSYFHKSIGGYHAAKPRRMQELFDYQISKNNIEVLNMLNVKYLIQKNKKNEQFLIRNQQANGNAWFVKSILFVKSADQEMKSLDKFNSKQVAIFNTSSENGSTFKGTKDISNENAKIILTSYKANDLKYESINPKNGFAVFSEMYYGKGWNAYIDGKLVDHYRVDYTLRGLPIPAGKHSIEFKFEPQVVKTGSIIALISFILMLGLIIGGIYLIRKNKRN</sequence>
<dbReference type="EMBL" id="MTCY01000032">
    <property type="protein sequence ID" value="OWP76023.1"/>
    <property type="molecule type" value="Genomic_DNA"/>
</dbReference>
<evidence type="ECO:0008006" key="4">
    <source>
        <dbReference type="Google" id="ProtNLM"/>
    </source>
</evidence>
<dbReference type="InterPro" id="IPR018580">
    <property type="entry name" value="Uncharacterised_YfhO"/>
</dbReference>
<feature type="transmembrane region" description="Helical" evidence="1">
    <location>
        <begin position="190"/>
        <end position="207"/>
    </location>
</feature>
<dbReference type="Pfam" id="PF09586">
    <property type="entry name" value="YfhO"/>
    <property type="match status" value="1"/>
</dbReference>
<dbReference type="Proteomes" id="UP000198034">
    <property type="component" value="Unassembled WGS sequence"/>
</dbReference>
<feature type="transmembrane region" description="Helical" evidence="1">
    <location>
        <begin position="6"/>
        <end position="26"/>
    </location>
</feature>
<organism evidence="2 3">
    <name type="scientific">Flavobacterium columnare</name>
    <dbReference type="NCBI Taxonomy" id="996"/>
    <lineage>
        <taxon>Bacteria</taxon>
        <taxon>Pseudomonadati</taxon>
        <taxon>Bacteroidota</taxon>
        <taxon>Flavobacteriia</taxon>
        <taxon>Flavobacteriales</taxon>
        <taxon>Flavobacteriaceae</taxon>
        <taxon>Flavobacterium</taxon>
    </lineage>
</organism>
<feature type="transmembrane region" description="Helical" evidence="1">
    <location>
        <begin position="783"/>
        <end position="803"/>
    </location>
</feature>
<feature type="transmembrane region" description="Helical" evidence="1">
    <location>
        <begin position="407"/>
        <end position="430"/>
    </location>
</feature>
<protein>
    <recommendedName>
        <fullName evidence="4">Bacterial membrane protein YfhO</fullName>
    </recommendedName>
</protein>
<proteinExistence type="predicted"/>
<dbReference type="AlphaFoldDB" id="A0A246GBA3"/>
<evidence type="ECO:0000313" key="3">
    <source>
        <dbReference type="Proteomes" id="UP000198034"/>
    </source>
</evidence>
<keyword evidence="1" id="KW-0812">Transmembrane</keyword>
<accession>A0A246GBA3</accession>
<name>A0A246GBA3_9FLAO</name>
<feature type="transmembrane region" description="Helical" evidence="1">
    <location>
        <begin position="442"/>
        <end position="463"/>
    </location>
</feature>
<feature type="transmembrane region" description="Helical" evidence="1">
    <location>
        <begin position="219"/>
        <end position="242"/>
    </location>
</feature>
<feature type="transmembrane region" description="Helical" evidence="1">
    <location>
        <begin position="522"/>
        <end position="540"/>
    </location>
</feature>
<dbReference type="PANTHER" id="PTHR38454:SF1">
    <property type="entry name" value="INTEGRAL MEMBRANE PROTEIN"/>
    <property type="match status" value="1"/>
</dbReference>
<gene>
    <name evidence="2" type="ORF">BWK62_10720</name>
</gene>
<keyword evidence="1" id="KW-0472">Membrane</keyword>
<reference evidence="2 3" key="1">
    <citation type="journal article" date="2017" name="Infect. Genet. Evol.">
        <title>Comparative genome analysis of fish pathogen Flavobacterium columnare reveals extensive sequence diversity within the species.</title>
        <authorList>
            <person name="Kayansamruaj P."/>
            <person name="Dong H.T."/>
            <person name="Hirono I."/>
            <person name="Kondo H."/>
            <person name="Senapin S."/>
            <person name="Rodkhum C."/>
        </authorList>
    </citation>
    <scope>NUCLEOTIDE SEQUENCE [LARGE SCALE GENOMIC DNA]</scope>
    <source>
        <strain evidence="2 3">1214</strain>
    </source>
</reference>
<evidence type="ECO:0000313" key="2">
    <source>
        <dbReference type="EMBL" id="OWP76023.1"/>
    </source>
</evidence>
<comment type="caution">
    <text evidence="2">The sequence shown here is derived from an EMBL/GenBank/DDBJ whole genome shotgun (WGS) entry which is preliminary data.</text>
</comment>
<feature type="transmembrane region" description="Helical" evidence="1">
    <location>
        <begin position="370"/>
        <end position="387"/>
    </location>
</feature>
<feature type="transmembrane region" description="Helical" evidence="1">
    <location>
        <begin position="342"/>
        <end position="363"/>
    </location>
</feature>
<dbReference type="PANTHER" id="PTHR38454">
    <property type="entry name" value="INTEGRAL MEMBRANE PROTEIN-RELATED"/>
    <property type="match status" value="1"/>
</dbReference>